<evidence type="ECO:0000313" key="6">
    <source>
        <dbReference type="Proteomes" id="UP001180842"/>
    </source>
</evidence>
<keyword evidence="2" id="KW-1133">Transmembrane helix</keyword>
<evidence type="ECO:0000313" key="4">
    <source>
        <dbReference type="EMBL" id="MDT2737031.1"/>
    </source>
</evidence>
<evidence type="ECO:0000313" key="5">
    <source>
        <dbReference type="EMBL" id="MDT2771060.1"/>
    </source>
</evidence>
<dbReference type="Proteomes" id="UP001269061">
    <property type="component" value="Unassembled WGS sequence"/>
</dbReference>
<name>A0AAE4I0R1_9ENTE</name>
<dbReference type="GO" id="GO:0009986">
    <property type="term" value="C:cell surface"/>
    <property type="evidence" value="ECO:0007669"/>
    <property type="project" value="UniProtKB-SubCell"/>
</dbReference>
<dbReference type="InterPro" id="IPR047194">
    <property type="entry name" value="CwlT-like_lysozyme"/>
</dbReference>
<dbReference type="SUPFAM" id="SSF53955">
    <property type="entry name" value="Lysozyme-like"/>
    <property type="match status" value="1"/>
</dbReference>
<dbReference type="CDD" id="cd16891">
    <property type="entry name" value="CwlT-like"/>
    <property type="match status" value="1"/>
</dbReference>
<dbReference type="Gene3D" id="1.10.530.10">
    <property type="match status" value="1"/>
</dbReference>
<dbReference type="Pfam" id="PF13702">
    <property type="entry name" value="Lysozyme_like"/>
    <property type="match status" value="1"/>
</dbReference>
<keyword evidence="2" id="KW-0812">Transmembrane</keyword>
<keyword evidence="2" id="KW-0472">Membrane</keyword>
<feature type="domain" description="CwlT-like lysozyme" evidence="3">
    <location>
        <begin position="38"/>
        <end position="198"/>
    </location>
</feature>
<dbReference type="AlphaFoldDB" id="A0AAE4I0R1"/>
<dbReference type="EMBL" id="JARQAI010000009">
    <property type="protein sequence ID" value="MDT2737031.1"/>
    <property type="molecule type" value="Genomic_DNA"/>
</dbReference>
<comment type="caution">
    <text evidence="4">The sequence shown here is derived from an EMBL/GenBank/DDBJ whole genome shotgun (WGS) entry which is preliminary data.</text>
</comment>
<sequence length="211" mass="23729">MLKIIGKILKIIITLAILIALIAGGIFTVRTYNTTKIVNSYRNDVQHLAEQTGVGDYTDIILGIMYTESKGKGTDLMQSSESAYGSRGKITSQQESIESGVKHFAESYQQAQAAGCDLETAIQAYNFGTKYIQYVQEHGGKNSVELAEKYSRDVLSPGYGNDQQHTYRYMQLQSVLYNGGYLYQNGGNMFYAEIVQMNQRFISFFERFQHA</sequence>
<gene>
    <name evidence="4" type="ORF">P7H00_07815</name>
    <name evidence="5" type="ORF">P7H46_09435</name>
</gene>
<feature type="transmembrane region" description="Helical" evidence="2">
    <location>
        <begin position="12"/>
        <end position="32"/>
    </location>
</feature>
<evidence type="ECO:0000259" key="3">
    <source>
        <dbReference type="Pfam" id="PF13702"/>
    </source>
</evidence>
<dbReference type="InterPro" id="IPR023346">
    <property type="entry name" value="Lysozyme-like_dom_sf"/>
</dbReference>
<evidence type="ECO:0000256" key="1">
    <source>
        <dbReference type="ARBA" id="ARBA00004241"/>
    </source>
</evidence>
<dbReference type="RefSeq" id="WP_067627230.1">
    <property type="nucleotide sequence ID" value="NZ_BAAAXL010000006.1"/>
</dbReference>
<protein>
    <submittedName>
        <fullName evidence="4">Lysozyme family protein</fullName>
    </submittedName>
</protein>
<evidence type="ECO:0000313" key="7">
    <source>
        <dbReference type="Proteomes" id="UP001269061"/>
    </source>
</evidence>
<reference evidence="4 7" key="1">
    <citation type="submission" date="2023-03" db="EMBL/GenBank/DDBJ databases">
        <authorList>
            <person name="Shen W."/>
            <person name="Cai J."/>
        </authorList>
    </citation>
    <scope>NUCLEOTIDE SEQUENCE</scope>
    <source>
        <strain evidence="4">P69-2</strain>
        <strain evidence="5 7">Y59</strain>
    </source>
</reference>
<comment type="subcellular location">
    <subcellularLocation>
        <location evidence="1">Cell surface</location>
    </subcellularLocation>
</comment>
<dbReference type="EMBL" id="JARQAZ010000007">
    <property type="protein sequence ID" value="MDT2771060.1"/>
    <property type="molecule type" value="Genomic_DNA"/>
</dbReference>
<keyword evidence="7" id="KW-1185">Reference proteome</keyword>
<accession>A0AAE4I0R1</accession>
<dbReference type="Proteomes" id="UP001180842">
    <property type="component" value="Unassembled WGS sequence"/>
</dbReference>
<organism evidence="4 6">
    <name type="scientific">Enterococcus pseudoavium</name>
    <dbReference type="NCBI Taxonomy" id="44007"/>
    <lineage>
        <taxon>Bacteria</taxon>
        <taxon>Bacillati</taxon>
        <taxon>Bacillota</taxon>
        <taxon>Bacilli</taxon>
        <taxon>Lactobacillales</taxon>
        <taxon>Enterococcaceae</taxon>
        <taxon>Enterococcus</taxon>
    </lineage>
</organism>
<evidence type="ECO:0000256" key="2">
    <source>
        <dbReference type="SAM" id="Phobius"/>
    </source>
</evidence>
<proteinExistence type="predicted"/>